<dbReference type="Proteomes" id="UP001500842">
    <property type="component" value="Unassembled WGS sequence"/>
</dbReference>
<keyword evidence="6" id="KW-0472">Membrane</keyword>
<evidence type="ECO:0000256" key="4">
    <source>
        <dbReference type="ARBA" id="ARBA00023157"/>
    </source>
</evidence>
<comment type="similarity">
    <text evidence="1">Belongs to the thioredoxin family. DsbA subfamily.</text>
</comment>
<gene>
    <name evidence="8" type="ORF">GCM10009788_01400</name>
</gene>
<dbReference type="InterPro" id="IPR012336">
    <property type="entry name" value="Thioredoxin-like_fold"/>
</dbReference>
<accession>A0ABN1ZPY6</accession>
<keyword evidence="3" id="KW-0560">Oxidoreductase</keyword>
<dbReference type="EMBL" id="BAAAOR010000002">
    <property type="protein sequence ID" value="GAA1502041.1"/>
    <property type="molecule type" value="Genomic_DNA"/>
</dbReference>
<sequence length="244" mass="26050">MSSNSKAAARAQKAAEMRAAQKQREARRRILTIAAVIAVMVLIVGGSIGISLLNKKEVKAVGAGSSDYGVTIGSADAPHTVIIYEDFLCPYCGQLESATREDLEELAADGKVFVEYRPFDLLSQAFGDYPIRAANAFALVLEKSGPEAAKRLHDLLYENQPSEEDPDAVSNDDLVDLAVEAGASEGDVRDGIEGLSHQDWVTQATAEADKAGITGTPTILLDGKVYQDGRSIQDVAKNLIAELE</sequence>
<proteinExistence type="inferred from homology"/>
<dbReference type="Pfam" id="PF13462">
    <property type="entry name" value="Thioredoxin_4"/>
    <property type="match status" value="1"/>
</dbReference>
<evidence type="ECO:0000256" key="3">
    <source>
        <dbReference type="ARBA" id="ARBA00023002"/>
    </source>
</evidence>
<comment type="caution">
    <text evidence="8">The sequence shown here is derived from an EMBL/GenBank/DDBJ whole genome shotgun (WGS) entry which is preliminary data.</text>
</comment>
<evidence type="ECO:0000313" key="9">
    <source>
        <dbReference type="Proteomes" id="UP001500842"/>
    </source>
</evidence>
<name>A0ABN1ZPY6_9ACTN</name>
<evidence type="ECO:0000256" key="6">
    <source>
        <dbReference type="SAM" id="Phobius"/>
    </source>
</evidence>
<keyword evidence="6" id="KW-0812">Transmembrane</keyword>
<dbReference type="InterPro" id="IPR036249">
    <property type="entry name" value="Thioredoxin-like_sf"/>
</dbReference>
<feature type="transmembrane region" description="Helical" evidence="6">
    <location>
        <begin position="30"/>
        <end position="53"/>
    </location>
</feature>
<evidence type="ECO:0000256" key="2">
    <source>
        <dbReference type="ARBA" id="ARBA00022729"/>
    </source>
</evidence>
<dbReference type="SUPFAM" id="SSF52833">
    <property type="entry name" value="Thioredoxin-like"/>
    <property type="match status" value="1"/>
</dbReference>
<dbReference type="PANTHER" id="PTHR13887:SF14">
    <property type="entry name" value="DISULFIDE BOND FORMATION PROTEIN D"/>
    <property type="match status" value="1"/>
</dbReference>
<keyword evidence="9" id="KW-1185">Reference proteome</keyword>
<evidence type="ECO:0000313" key="8">
    <source>
        <dbReference type="EMBL" id="GAA1502041.1"/>
    </source>
</evidence>
<reference evidence="8 9" key="1">
    <citation type="journal article" date="2019" name="Int. J. Syst. Evol. Microbiol.">
        <title>The Global Catalogue of Microorganisms (GCM) 10K type strain sequencing project: providing services to taxonomists for standard genome sequencing and annotation.</title>
        <authorList>
            <consortium name="The Broad Institute Genomics Platform"/>
            <consortium name="The Broad Institute Genome Sequencing Center for Infectious Disease"/>
            <person name="Wu L."/>
            <person name="Ma J."/>
        </authorList>
    </citation>
    <scope>NUCLEOTIDE SEQUENCE [LARGE SCALE GENOMIC DNA]</scope>
    <source>
        <strain evidence="8 9">JCM 14942</strain>
    </source>
</reference>
<protein>
    <submittedName>
        <fullName evidence="8">Thioredoxin domain-containing protein</fullName>
    </submittedName>
</protein>
<evidence type="ECO:0000256" key="1">
    <source>
        <dbReference type="ARBA" id="ARBA00005791"/>
    </source>
</evidence>
<dbReference type="Gene3D" id="3.40.30.10">
    <property type="entry name" value="Glutaredoxin"/>
    <property type="match status" value="1"/>
</dbReference>
<keyword evidence="6" id="KW-1133">Transmembrane helix</keyword>
<dbReference type="PANTHER" id="PTHR13887">
    <property type="entry name" value="GLUTATHIONE S-TRANSFERASE KAPPA"/>
    <property type="match status" value="1"/>
</dbReference>
<keyword evidence="4" id="KW-1015">Disulfide bond</keyword>
<feature type="domain" description="Thioredoxin-like fold" evidence="7">
    <location>
        <begin position="67"/>
        <end position="236"/>
    </location>
</feature>
<organism evidence="8 9">
    <name type="scientific">Nocardioides humi</name>
    <dbReference type="NCBI Taxonomy" id="449461"/>
    <lineage>
        <taxon>Bacteria</taxon>
        <taxon>Bacillati</taxon>
        <taxon>Actinomycetota</taxon>
        <taxon>Actinomycetes</taxon>
        <taxon>Propionibacteriales</taxon>
        <taxon>Nocardioidaceae</taxon>
        <taxon>Nocardioides</taxon>
    </lineage>
</organism>
<dbReference type="RefSeq" id="WP_141003557.1">
    <property type="nucleotide sequence ID" value="NZ_BAAAOR010000002.1"/>
</dbReference>
<keyword evidence="5" id="KW-0676">Redox-active center</keyword>
<keyword evidence="2" id="KW-0732">Signal</keyword>
<evidence type="ECO:0000256" key="5">
    <source>
        <dbReference type="ARBA" id="ARBA00023284"/>
    </source>
</evidence>
<evidence type="ECO:0000259" key="7">
    <source>
        <dbReference type="Pfam" id="PF13462"/>
    </source>
</evidence>